<evidence type="ECO:0000256" key="4">
    <source>
        <dbReference type="PROSITE-ProRule" id="PRU00473"/>
    </source>
</evidence>
<dbReference type="GO" id="GO:0009279">
    <property type="term" value="C:cell outer membrane"/>
    <property type="evidence" value="ECO:0007669"/>
    <property type="project" value="UniProtKB-SubCell"/>
</dbReference>
<name>A0A927M403_9ACTN</name>
<sequence>MSRSADRRPVLLGLLLAGCVLLTEPAVAWAEPTAPAPGTTIVPGAQVAPGEQVTAPVVDLETPVREIFLETGDLEGVAREAESSDRIELVLAADVLFAFGKADLSPAAKVRLAEVAERLRVQARGTVRIDGHTDAIGSDASNLALSRRRAEAVRDALRGSLSGTSLAFEVTGFGESRPVATELKNGRDNPAGRARNRRVEIRFDK</sequence>
<evidence type="ECO:0000313" key="7">
    <source>
        <dbReference type="EMBL" id="MBE1487584.1"/>
    </source>
</evidence>
<evidence type="ECO:0000313" key="8">
    <source>
        <dbReference type="Proteomes" id="UP000649753"/>
    </source>
</evidence>
<accession>A0A927M403</accession>
<comment type="subcellular location">
    <subcellularLocation>
        <location evidence="1">Cell outer membrane</location>
    </subcellularLocation>
</comment>
<dbReference type="Gene3D" id="3.30.1330.60">
    <property type="entry name" value="OmpA-like domain"/>
    <property type="match status" value="1"/>
</dbReference>
<evidence type="ECO:0000256" key="3">
    <source>
        <dbReference type="ARBA" id="ARBA00023237"/>
    </source>
</evidence>
<dbReference type="AlphaFoldDB" id="A0A927M403"/>
<dbReference type="PANTHER" id="PTHR30329">
    <property type="entry name" value="STATOR ELEMENT OF FLAGELLAR MOTOR COMPLEX"/>
    <property type="match status" value="1"/>
</dbReference>
<dbReference type="CDD" id="cd07185">
    <property type="entry name" value="OmpA_C-like"/>
    <property type="match status" value="1"/>
</dbReference>
<reference evidence="7" key="1">
    <citation type="submission" date="2020-10" db="EMBL/GenBank/DDBJ databases">
        <title>Sequencing the genomes of 1000 actinobacteria strains.</title>
        <authorList>
            <person name="Klenk H.-P."/>
        </authorList>
    </citation>
    <scope>NUCLEOTIDE SEQUENCE</scope>
    <source>
        <strain evidence="7">DSM 46832</strain>
    </source>
</reference>
<evidence type="ECO:0000256" key="1">
    <source>
        <dbReference type="ARBA" id="ARBA00004442"/>
    </source>
</evidence>
<feature type="chain" id="PRO_5038084364" evidence="5">
    <location>
        <begin position="31"/>
        <end position="205"/>
    </location>
</feature>
<dbReference type="InterPro" id="IPR050330">
    <property type="entry name" value="Bact_OuterMem_StrucFunc"/>
</dbReference>
<protein>
    <submittedName>
        <fullName evidence="7">Outer membrane protein OmpA-like peptidoglycan-associated protein</fullName>
    </submittedName>
</protein>
<dbReference type="PROSITE" id="PS51123">
    <property type="entry name" value="OMPA_2"/>
    <property type="match status" value="1"/>
</dbReference>
<dbReference type="InterPro" id="IPR036737">
    <property type="entry name" value="OmpA-like_sf"/>
</dbReference>
<keyword evidence="3" id="KW-0998">Cell outer membrane</keyword>
<evidence type="ECO:0000259" key="6">
    <source>
        <dbReference type="PROSITE" id="PS51123"/>
    </source>
</evidence>
<dbReference type="RefSeq" id="WP_192767402.1">
    <property type="nucleotide sequence ID" value="NZ_JADBEB010000001.1"/>
</dbReference>
<dbReference type="Pfam" id="PF00691">
    <property type="entry name" value="OmpA"/>
    <property type="match status" value="1"/>
</dbReference>
<dbReference type="PANTHER" id="PTHR30329:SF21">
    <property type="entry name" value="LIPOPROTEIN YIAD-RELATED"/>
    <property type="match status" value="1"/>
</dbReference>
<dbReference type="InterPro" id="IPR006664">
    <property type="entry name" value="OMP_bac"/>
</dbReference>
<organism evidence="7 8">
    <name type="scientific">Plantactinospora soyae</name>
    <dbReference type="NCBI Taxonomy" id="1544732"/>
    <lineage>
        <taxon>Bacteria</taxon>
        <taxon>Bacillati</taxon>
        <taxon>Actinomycetota</taxon>
        <taxon>Actinomycetes</taxon>
        <taxon>Micromonosporales</taxon>
        <taxon>Micromonosporaceae</taxon>
        <taxon>Plantactinospora</taxon>
    </lineage>
</organism>
<gene>
    <name evidence="7" type="ORF">H4W31_003222</name>
</gene>
<comment type="caution">
    <text evidence="7">The sequence shown here is derived from an EMBL/GenBank/DDBJ whole genome shotgun (WGS) entry which is preliminary data.</text>
</comment>
<evidence type="ECO:0000256" key="2">
    <source>
        <dbReference type="ARBA" id="ARBA00023136"/>
    </source>
</evidence>
<keyword evidence="5" id="KW-0732">Signal</keyword>
<dbReference type="EMBL" id="JADBEB010000001">
    <property type="protein sequence ID" value="MBE1487584.1"/>
    <property type="molecule type" value="Genomic_DNA"/>
</dbReference>
<dbReference type="Proteomes" id="UP000649753">
    <property type="component" value="Unassembled WGS sequence"/>
</dbReference>
<evidence type="ECO:0000256" key="5">
    <source>
        <dbReference type="SAM" id="SignalP"/>
    </source>
</evidence>
<keyword evidence="8" id="KW-1185">Reference proteome</keyword>
<dbReference type="PRINTS" id="PR01021">
    <property type="entry name" value="OMPADOMAIN"/>
</dbReference>
<dbReference type="SUPFAM" id="SSF103088">
    <property type="entry name" value="OmpA-like"/>
    <property type="match status" value="1"/>
</dbReference>
<dbReference type="InterPro" id="IPR006665">
    <property type="entry name" value="OmpA-like"/>
</dbReference>
<proteinExistence type="predicted"/>
<feature type="domain" description="OmpA-like" evidence="6">
    <location>
        <begin position="84"/>
        <end position="205"/>
    </location>
</feature>
<keyword evidence="2 4" id="KW-0472">Membrane</keyword>
<dbReference type="PROSITE" id="PS51257">
    <property type="entry name" value="PROKAR_LIPOPROTEIN"/>
    <property type="match status" value="1"/>
</dbReference>
<feature type="signal peptide" evidence="5">
    <location>
        <begin position="1"/>
        <end position="30"/>
    </location>
</feature>